<dbReference type="EMBL" id="CP029192">
    <property type="protein sequence ID" value="QES34800.1"/>
    <property type="molecule type" value="Genomic_DNA"/>
</dbReference>
<evidence type="ECO:0000313" key="1">
    <source>
        <dbReference type="EMBL" id="QES34800.1"/>
    </source>
</evidence>
<gene>
    <name evidence="1" type="ORF">DEJ48_16555</name>
</gene>
<dbReference type="Proteomes" id="UP000322927">
    <property type="component" value="Chromosome"/>
</dbReference>
<name>A0A5P2BXU6_STRVZ</name>
<accession>A0A5P2BXU6</accession>
<evidence type="ECO:0000313" key="2">
    <source>
        <dbReference type="Proteomes" id="UP000322927"/>
    </source>
</evidence>
<dbReference type="OrthoDB" id="4828169at2"/>
<reference evidence="1 2" key="1">
    <citation type="submission" date="2018-05" db="EMBL/GenBank/DDBJ databases">
        <title>Streptomyces venezuelae.</title>
        <authorList>
            <person name="Kim W."/>
            <person name="Lee N."/>
            <person name="Cho B.-K."/>
        </authorList>
    </citation>
    <scope>NUCLEOTIDE SEQUENCE [LARGE SCALE GENOMIC DNA]</scope>
    <source>
        <strain evidence="1 2">ATCC 14584</strain>
    </source>
</reference>
<organism evidence="1 2">
    <name type="scientific">Streptomyces venezuelae</name>
    <dbReference type="NCBI Taxonomy" id="54571"/>
    <lineage>
        <taxon>Bacteria</taxon>
        <taxon>Bacillati</taxon>
        <taxon>Actinomycetota</taxon>
        <taxon>Actinomycetes</taxon>
        <taxon>Kitasatosporales</taxon>
        <taxon>Streptomycetaceae</taxon>
        <taxon>Streptomyces</taxon>
    </lineage>
</organism>
<protein>
    <recommendedName>
        <fullName evidence="3">WXG100 family type VII secretion target</fullName>
    </recommendedName>
</protein>
<evidence type="ECO:0008006" key="3">
    <source>
        <dbReference type="Google" id="ProtNLM"/>
    </source>
</evidence>
<sequence length="99" mass="11412">MSGPDLTVDFDFLTDSERKLGQLKKTFEDIEKRRDEMDKHWGSSEIADAMAQFVDNWDDYRTKLIEGLDSVGKLVSGTKKAFGDLEKQLGRRDEKKPKK</sequence>
<dbReference type="AlphaFoldDB" id="A0A5P2BXU6"/>
<dbReference type="RefSeq" id="WP_150216937.1">
    <property type="nucleotide sequence ID" value="NZ_CP029192.1"/>
</dbReference>
<proteinExistence type="predicted"/>